<dbReference type="AlphaFoldDB" id="A0A6I8VV87"/>
<dbReference type="InterPro" id="IPR001841">
    <property type="entry name" value="Znf_RING"/>
</dbReference>
<evidence type="ECO:0000256" key="4">
    <source>
        <dbReference type="PROSITE-ProRule" id="PRU00175"/>
    </source>
</evidence>
<dbReference type="PROSITE" id="PS00518">
    <property type="entry name" value="ZF_RING_1"/>
    <property type="match status" value="1"/>
</dbReference>
<dbReference type="Gene3D" id="3.30.40.10">
    <property type="entry name" value="Zinc/RING finger domain, C3HC4 (zinc finger)"/>
    <property type="match status" value="1"/>
</dbReference>
<organism evidence="6 7">
    <name type="scientific">Drosophila pseudoobscura pseudoobscura</name>
    <name type="common">Fruit fly</name>
    <dbReference type="NCBI Taxonomy" id="46245"/>
    <lineage>
        <taxon>Eukaryota</taxon>
        <taxon>Metazoa</taxon>
        <taxon>Ecdysozoa</taxon>
        <taxon>Arthropoda</taxon>
        <taxon>Hexapoda</taxon>
        <taxon>Insecta</taxon>
        <taxon>Pterygota</taxon>
        <taxon>Neoptera</taxon>
        <taxon>Endopterygota</taxon>
        <taxon>Diptera</taxon>
        <taxon>Brachycera</taxon>
        <taxon>Muscomorpha</taxon>
        <taxon>Ephydroidea</taxon>
        <taxon>Drosophilidae</taxon>
        <taxon>Drosophila</taxon>
        <taxon>Sophophora</taxon>
    </lineage>
</organism>
<dbReference type="RefSeq" id="XP_033234524.1">
    <property type="nucleotide sequence ID" value="XM_033378633.1"/>
</dbReference>
<accession>A0A6I8VV87</accession>
<reference evidence="7" key="2">
    <citation type="submission" date="2025-08" db="UniProtKB">
        <authorList>
            <consortium name="RefSeq"/>
        </authorList>
    </citation>
    <scope>IDENTIFICATION</scope>
    <source>
        <strain evidence="7">MV-25-SWS-2005</strain>
        <tissue evidence="7">Whole body</tissue>
    </source>
</reference>
<keyword evidence="3" id="KW-0862">Zinc</keyword>
<dbReference type="SUPFAM" id="SSF57850">
    <property type="entry name" value="RING/U-box"/>
    <property type="match status" value="1"/>
</dbReference>
<proteinExistence type="predicted"/>
<keyword evidence="6" id="KW-1185">Reference proteome</keyword>
<keyword evidence="2 4" id="KW-0863">Zinc-finger</keyword>
<dbReference type="GO" id="GO:0005634">
    <property type="term" value="C:nucleus"/>
    <property type="evidence" value="ECO:0007669"/>
    <property type="project" value="UniProtKB-ARBA"/>
</dbReference>
<evidence type="ECO:0000313" key="7">
    <source>
        <dbReference type="RefSeq" id="XP_033234524.1"/>
    </source>
</evidence>
<dbReference type="InterPro" id="IPR018957">
    <property type="entry name" value="Znf_C3HC4_RING-type"/>
</dbReference>
<dbReference type="Pfam" id="PF00097">
    <property type="entry name" value="zf-C3HC4"/>
    <property type="match status" value="1"/>
</dbReference>
<evidence type="ECO:0000256" key="3">
    <source>
        <dbReference type="ARBA" id="ARBA00022833"/>
    </source>
</evidence>
<name>A0A6I8VV87_DROPS</name>
<feature type="domain" description="RING-type" evidence="5">
    <location>
        <begin position="8"/>
        <end position="48"/>
    </location>
</feature>
<dbReference type="PROSITE" id="PS50089">
    <property type="entry name" value="ZF_RING_2"/>
    <property type="match status" value="1"/>
</dbReference>
<dbReference type="KEGG" id="dpo:26532324"/>
<sequence length="68" mass="8302">MPSERDPCSVCLCRMRCRVQTPCKHSFCRRCLHRCYYECANKNCPLCRAPFDYYLRKNRRYINVVFLN</sequence>
<evidence type="ECO:0000256" key="2">
    <source>
        <dbReference type="ARBA" id="ARBA00022771"/>
    </source>
</evidence>
<dbReference type="InterPro" id="IPR017907">
    <property type="entry name" value="Znf_RING_CS"/>
</dbReference>
<dbReference type="InterPro" id="IPR013083">
    <property type="entry name" value="Znf_RING/FYVE/PHD"/>
</dbReference>
<reference evidence="6" key="1">
    <citation type="submission" date="2024-06" db="UniProtKB">
        <authorList>
            <consortium name="RefSeq"/>
        </authorList>
    </citation>
    <scope>NUCLEOTIDE SEQUENCE [LARGE SCALE GENOMIC DNA]</scope>
    <source>
        <strain evidence="6">MV2-25</strain>
    </source>
</reference>
<dbReference type="GO" id="GO:0008270">
    <property type="term" value="F:zinc ion binding"/>
    <property type="evidence" value="ECO:0007669"/>
    <property type="project" value="UniProtKB-KW"/>
</dbReference>
<evidence type="ECO:0000259" key="5">
    <source>
        <dbReference type="PROSITE" id="PS50089"/>
    </source>
</evidence>
<gene>
    <name evidence="7" type="primary">LOC26532324</name>
</gene>
<dbReference type="InParanoid" id="A0A6I8VV87"/>
<dbReference type="GO" id="GO:0060255">
    <property type="term" value="P:regulation of macromolecule metabolic process"/>
    <property type="evidence" value="ECO:0007669"/>
    <property type="project" value="UniProtKB-ARBA"/>
</dbReference>
<evidence type="ECO:0000256" key="1">
    <source>
        <dbReference type="ARBA" id="ARBA00022723"/>
    </source>
</evidence>
<keyword evidence="1" id="KW-0479">Metal-binding</keyword>
<protein>
    <submittedName>
        <fullName evidence="7">Tripartite motif-containing protein 65</fullName>
    </submittedName>
</protein>
<dbReference type="Proteomes" id="UP000001819">
    <property type="component" value="Chromosome 2"/>
</dbReference>
<evidence type="ECO:0000313" key="6">
    <source>
        <dbReference type="Proteomes" id="UP000001819"/>
    </source>
</evidence>